<sequence length="380" mass="44415">MKRKSSKIDTLASGNRLRMLRKARSEKFKKEFINNGIIDPREIRKLLKQQEETDYHEMGYSNRRYMKEMLRGTRVITGEVATFYSEKLSVSEEWIFYGSLYEHICYIMNPLPQTVSKEDCLRIEIEAQLQGISYNQLQDFIQIAHNLNILKEITPFTNIVHVYDEGEKGQGHLLLMYHLYGKAYSPKASRLLITQLLKVLNARQMLLLTEESLFLYFIDEIARKLPQESQNLMTLTGGVREVISKLDGEFSLADSLTQAEAIQLLPKLNKACLIAQKEKQNDIKNMIREFGVDATTKEYHAYSQNLMKVITEFENLTRKKATLEEVKNLSQKYISEESLKQAFDYKKNIKDEKIRKQSEKILDELLEIIIENKYFVEHTA</sequence>
<proteinExistence type="predicted"/>
<name>A0AA46YT93_9LACT</name>
<accession>A0AA46YT93</accession>
<evidence type="ECO:0000313" key="2">
    <source>
        <dbReference type="Proteomes" id="UP001164042"/>
    </source>
</evidence>
<evidence type="ECO:0000313" key="1">
    <source>
        <dbReference type="EMBL" id="UYT10424.1"/>
    </source>
</evidence>
<dbReference type="RefSeq" id="WP_264308260.1">
    <property type="nucleotide sequence ID" value="NZ_CP109635.1"/>
</dbReference>
<organism evidence="1 2">
    <name type="scientific">Lactococcus garvieae</name>
    <dbReference type="NCBI Taxonomy" id="1363"/>
    <lineage>
        <taxon>Bacteria</taxon>
        <taxon>Bacillati</taxon>
        <taxon>Bacillota</taxon>
        <taxon>Bacilli</taxon>
        <taxon>Lactobacillales</taxon>
        <taxon>Streptococcaceae</taxon>
        <taxon>Lactococcus</taxon>
    </lineage>
</organism>
<dbReference type="EMBL" id="CP109635">
    <property type="protein sequence ID" value="UYT10424.1"/>
    <property type="molecule type" value="Genomic_DNA"/>
</dbReference>
<gene>
    <name evidence="1" type="ORF">OF801_00350</name>
</gene>
<protein>
    <submittedName>
        <fullName evidence="1">Uncharacterized protein</fullName>
    </submittedName>
</protein>
<reference evidence="1" key="1">
    <citation type="submission" date="2022-10" db="EMBL/GenBank/DDBJ databases">
        <title>Genome assembly of Lactococcus garvieae isolates from cricket gut.</title>
        <authorList>
            <person name="Luecke A.R."/>
            <person name="Brown A.M.V."/>
            <person name="Wakeman C.A."/>
        </authorList>
    </citation>
    <scope>NUCLEOTIDE SEQUENCE</scope>
    <source>
        <strain evidence="1">Alexii-11_2</strain>
    </source>
</reference>
<dbReference type="Proteomes" id="UP001164042">
    <property type="component" value="Chromosome"/>
</dbReference>
<dbReference type="AlphaFoldDB" id="A0AA46YT93"/>